<dbReference type="PATRIC" id="fig|1352357.3.peg.1863"/>
<dbReference type="Pfam" id="PF02861">
    <property type="entry name" value="Clp_N"/>
    <property type="match status" value="1"/>
</dbReference>
<dbReference type="Gene3D" id="3.40.50.300">
    <property type="entry name" value="P-loop containing nucleotide triphosphate hydrolases"/>
    <property type="match status" value="1"/>
</dbReference>
<dbReference type="PANTHER" id="PTHR11638">
    <property type="entry name" value="ATP-DEPENDENT CLP PROTEASE"/>
    <property type="match status" value="1"/>
</dbReference>
<reference evidence="5 6" key="1">
    <citation type="journal article" date="2013" name="Genome Announc.">
        <title>Genome Sequences of Three hpAfrica2 Strains of Helicobacter pylori.</title>
        <authorList>
            <person name="Duncan S.S."/>
            <person name="Bertoli M.T."/>
            <person name="Kersulyte D."/>
            <person name="Valk P.L."/>
            <person name="Tamma S."/>
            <person name="Segal I."/>
            <person name="McClain M.S."/>
            <person name="Cover T.L."/>
            <person name="Berg D.E."/>
        </authorList>
    </citation>
    <scope>NUCLEOTIDE SEQUENCE [LARGE SCALE GENOMIC DNA]</scope>
    <source>
        <strain evidence="5 6">SouthAfrica50</strain>
    </source>
</reference>
<comment type="caution">
    <text evidence="5">The sequence shown here is derived from an EMBL/GenBank/DDBJ whole genome shotgun (WGS) entry which is preliminary data.</text>
</comment>
<sequence length="200" mass="23097">MDKFNKDLNGVLAQALDLALDFNHALCTTEHVLLAILEHECGVRIFNTLEEDDYHKMREILKDYLLQYIPLKNDPAKIPDRSFVLSRVFKKMHVSYLESVGVEELLIFMLEHTDCYASKLMDSFGITRSYFKSALLELDNFTDTILNEAEETPKNNALKKYAKNLSALAQDNALDPVIGREEEILRVIEILGRRKKITRF</sequence>
<proteinExistence type="predicted"/>
<dbReference type="GO" id="GO:0005737">
    <property type="term" value="C:cytoplasm"/>
    <property type="evidence" value="ECO:0007669"/>
    <property type="project" value="TreeGrafter"/>
</dbReference>
<dbReference type="AlphaFoldDB" id="T2SA31"/>
<dbReference type="InterPro" id="IPR004176">
    <property type="entry name" value="Clp_R_N"/>
</dbReference>
<dbReference type="InterPro" id="IPR050130">
    <property type="entry name" value="ClpA_ClpB"/>
</dbReference>
<evidence type="ECO:0000313" key="5">
    <source>
        <dbReference type="EMBL" id="EQD89576.1"/>
    </source>
</evidence>
<evidence type="ECO:0000256" key="1">
    <source>
        <dbReference type="ARBA" id="ARBA00017574"/>
    </source>
</evidence>
<dbReference type="GO" id="GO:0005524">
    <property type="term" value="F:ATP binding"/>
    <property type="evidence" value="ECO:0007669"/>
    <property type="project" value="UniProtKB-KW"/>
</dbReference>
<dbReference type="GO" id="GO:0034605">
    <property type="term" value="P:cellular response to heat"/>
    <property type="evidence" value="ECO:0007669"/>
    <property type="project" value="TreeGrafter"/>
</dbReference>
<evidence type="ECO:0000256" key="2">
    <source>
        <dbReference type="ARBA" id="ARBA00022741"/>
    </source>
</evidence>
<name>T2SA31_HELPX</name>
<evidence type="ECO:0000256" key="3">
    <source>
        <dbReference type="ARBA" id="ARBA00022840"/>
    </source>
</evidence>
<evidence type="ECO:0000259" key="4">
    <source>
        <dbReference type="Pfam" id="PF02861"/>
    </source>
</evidence>
<dbReference type="InterPro" id="IPR036628">
    <property type="entry name" value="Clp_N_dom_sf"/>
</dbReference>
<dbReference type="InterPro" id="IPR027417">
    <property type="entry name" value="P-loop_NTPase"/>
</dbReference>
<dbReference type="PANTHER" id="PTHR11638:SF111">
    <property type="entry name" value="ATP-DEPENDENT CLP PROTEASE ATP-BINDING SUBUNIT CLPA"/>
    <property type="match status" value="1"/>
</dbReference>
<dbReference type="Proteomes" id="UP000015816">
    <property type="component" value="Unassembled WGS sequence"/>
</dbReference>
<keyword evidence="2" id="KW-0547">Nucleotide-binding</keyword>
<organism evidence="5 6">
    <name type="scientific">Helicobacter pylori SouthAfrica50</name>
    <dbReference type="NCBI Taxonomy" id="1352357"/>
    <lineage>
        <taxon>Bacteria</taxon>
        <taxon>Pseudomonadati</taxon>
        <taxon>Campylobacterota</taxon>
        <taxon>Epsilonproteobacteria</taxon>
        <taxon>Campylobacterales</taxon>
        <taxon>Helicobacteraceae</taxon>
        <taxon>Helicobacter</taxon>
    </lineage>
</organism>
<keyword evidence="3" id="KW-0067">ATP-binding</keyword>
<dbReference type="EMBL" id="AVNI01000002">
    <property type="protein sequence ID" value="EQD89576.1"/>
    <property type="molecule type" value="Genomic_DNA"/>
</dbReference>
<dbReference type="SUPFAM" id="SSF81923">
    <property type="entry name" value="Double Clp-N motif"/>
    <property type="match status" value="1"/>
</dbReference>
<evidence type="ECO:0000313" key="6">
    <source>
        <dbReference type="Proteomes" id="UP000015816"/>
    </source>
</evidence>
<feature type="domain" description="Clp R" evidence="4">
    <location>
        <begin position="3"/>
        <end position="64"/>
    </location>
</feature>
<protein>
    <recommendedName>
        <fullName evidence="1">Chaperone protein ClpB</fullName>
    </recommendedName>
</protein>
<dbReference type="Gene3D" id="1.10.1780.10">
    <property type="entry name" value="Clp, N-terminal domain"/>
    <property type="match status" value="1"/>
</dbReference>
<dbReference type="GO" id="GO:0016887">
    <property type="term" value="F:ATP hydrolysis activity"/>
    <property type="evidence" value="ECO:0007669"/>
    <property type="project" value="TreeGrafter"/>
</dbReference>
<gene>
    <name evidence="5" type="ORF">HPSA50_1905</name>
</gene>
<accession>T2SA31</accession>